<name>A0AAW1F7T0_ZOAVI</name>
<comment type="caution">
    <text evidence="1">The sequence shown here is derived from an EMBL/GenBank/DDBJ whole genome shotgun (WGS) entry which is preliminary data.</text>
</comment>
<organism evidence="1 2">
    <name type="scientific">Zoarces viviparus</name>
    <name type="common">Viviparous eelpout</name>
    <name type="synonym">Blennius viviparus</name>
    <dbReference type="NCBI Taxonomy" id="48416"/>
    <lineage>
        <taxon>Eukaryota</taxon>
        <taxon>Metazoa</taxon>
        <taxon>Chordata</taxon>
        <taxon>Craniata</taxon>
        <taxon>Vertebrata</taxon>
        <taxon>Euteleostomi</taxon>
        <taxon>Actinopterygii</taxon>
        <taxon>Neopterygii</taxon>
        <taxon>Teleostei</taxon>
        <taxon>Neoteleostei</taxon>
        <taxon>Acanthomorphata</taxon>
        <taxon>Eupercaria</taxon>
        <taxon>Perciformes</taxon>
        <taxon>Cottioidei</taxon>
        <taxon>Zoarcales</taxon>
        <taxon>Zoarcidae</taxon>
        <taxon>Zoarcinae</taxon>
        <taxon>Zoarces</taxon>
    </lineage>
</organism>
<dbReference type="AlphaFoldDB" id="A0AAW1F7T0"/>
<dbReference type="EMBL" id="JBCEZU010000100">
    <property type="protein sequence ID" value="KAK9530660.1"/>
    <property type="molecule type" value="Genomic_DNA"/>
</dbReference>
<reference evidence="1 2" key="1">
    <citation type="journal article" date="2024" name="Genome Biol. Evol.">
        <title>Chromosome-level genome assembly of the viviparous eelpout Zoarces viviparus.</title>
        <authorList>
            <person name="Fuhrmann N."/>
            <person name="Brasseur M.V."/>
            <person name="Bakowski C.E."/>
            <person name="Podsiadlowski L."/>
            <person name="Prost S."/>
            <person name="Krehenwinkel H."/>
            <person name="Mayer C."/>
        </authorList>
    </citation>
    <scope>NUCLEOTIDE SEQUENCE [LARGE SCALE GENOMIC DNA]</scope>
    <source>
        <strain evidence="1">NO-MEL_2022_Ind0_liver</strain>
    </source>
</reference>
<proteinExistence type="predicted"/>
<dbReference type="Proteomes" id="UP001488805">
    <property type="component" value="Unassembled WGS sequence"/>
</dbReference>
<accession>A0AAW1F7T0</accession>
<keyword evidence="2" id="KW-1185">Reference proteome</keyword>
<evidence type="ECO:0000313" key="2">
    <source>
        <dbReference type="Proteomes" id="UP001488805"/>
    </source>
</evidence>
<gene>
    <name evidence="1" type="ORF">VZT92_012148</name>
</gene>
<protein>
    <submittedName>
        <fullName evidence="1">Uncharacterized protein</fullName>
    </submittedName>
</protein>
<evidence type="ECO:0000313" key="1">
    <source>
        <dbReference type="EMBL" id="KAK9530660.1"/>
    </source>
</evidence>
<sequence>MPTHKRASQRAACQESERGRECRERARTVLELGHSHSVSLCAKEQSRKQAWTNLLDLACCSLPDSRPEHSWLDRW</sequence>